<dbReference type="Proteomes" id="UP000006727">
    <property type="component" value="Chromosome 6"/>
</dbReference>
<dbReference type="OrthoDB" id="1885608at2759"/>
<dbReference type="PANTHER" id="PTHR34145">
    <property type="entry name" value="OS02G0105600 PROTEIN"/>
    <property type="match status" value="1"/>
</dbReference>
<dbReference type="Gramene" id="Pp3c6_15150V3.7">
    <property type="protein sequence ID" value="Pp3c6_15150V3.7"/>
    <property type="gene ID" value="Pp3c6_15150"/>
</dbReference>
<dbReference type="EnsemblPlants" id="Pp3c6_15150V3.1">
    <property type="protein sequence ID" value="Pp3c6_15150V3.1"/>
    <property type="gene ID" value="Pp3c6_15150"/>
</dbReference>
<dbReference type="InterPro" id="IPR053772">
    <property type="entry name" value="At1g61320/At1g61330-like"/>
</dbReference>
<proteinExistence type="predicted"/>
<dbReference type="EnsemblPlants" id="Pp3c6_15150V3.7">
    <property type="protein sequence ID" value="Pp3c6_15150V3.7"/>
    <property type="gene ID" value="Pp3c6_15150"/>
</dbReference>
<organism evidence="2">
    <name type="scientific">Physcomitrium patens</name>
    <name type="common">Spreading-leaved earth moss</name>
    <name type="synonym">Physcomitrella patens</name>
    <dbReference type="NCBI Taxonomy" id="3218"/>
    <lineage>
        <taxon>Eukaryota</taxon>
        <taxon>Viridiplantae</taxon>
        <taxon>Streptophyta</taxon>
        <taxon>Embryophyta</taxon>
        <taxon>Bryophyta</taxon>
        <taxon>Bryophytina</taxon>
        <taxon>Bryopsida</taxon>
        <taxon>Funariidae</taxon>
        <taxon>Funariales</taxon>
        <taxon>Funariaceae</taxon>
        <taxon>Physcomitrium</taxon>
    </lineage>
</organism>
<dbReference type="Pfam" id="PF12937">
    <property type="entry name" value="F-box-like"/>
    <property type="match status" value="1"/>
</dbReference>
<dbReference type="PROSITE" id="PS50181">
    <property type="entry name" value="FBOX"/>
    <property type="match status" value="1"/>
</dbReference>
<dbReference type="InterPro" id="IPR036047">
    <property type="entry name" value="F-box-like_dom_sf"/>
</dbReference>
<dbReference type="PaxDb" id="3218-PP1S195_10V6.1"/>
<dbReference type="Gramene" id="Pp3c6_15150V3.3">
    <property type="protein sequence ID" value="Pp3c6_15150V3.3"/>
    <property type="gene ID" value="Pp3c6_15150"/>
</dbReference>
<sequence length="437" mass="49369">MMGAMGSFDVLPDSIACLILSKLESAQMVAQCAMVCHRWKTLARLVDTLTFESFKLLEKKLDKNRNASCLETIVTQMLLKTHGIRILKISYHPVVWPWIPNDYFSEDRVCQWLQHVNTTLERLTLVDPNRARPQPKKLLHLTDCKKLQWLNLCYGFIPVLPASPGRFEQLVTLHLDLILIYDSALQTLVELAPILEDLKLNSCKGLRTPHFTALKLTSLEFANDMDVATTPITMVTVNAPSLVSVSLSHVEELVMNGFTLQNLALLWHVRPNIRELPVLESLHISGESWALDCVTHLIRLGTNLRSLRIDAFFERKYPIQLQSLLRHLQELVSIHIGADFFECLQTAGGAGAAFMRMHAMVLPRLENIMVVISCGNNNCISVLVSLLKCAPALRILRIDAENLRKSMDNVMFFSNLLGLQRDYPQVKVSLACPQTLL</sequence>
<dbReference type="FunCoup" id="A0A2K1KFN0">
    <property type="interactions" value="3155"/>
</dbReference>
<dbReference type="RefSeq" id="XP_024377142.1">
    <property type="nucleotide sequence ID" value="XM_024521374.2"/>
</dbReference>
<reference evidence="2 4" key="1">
    <citation type="journal article" date="2008" name="Science">
        <title>The Physcomitrella genome reveals evolutionary insights into the conquest of land by plants.</title>
        <authorList>
            <person name="Rensing S."/>
            <person name="Lang D."/>
            <person name="Zimmer A."/>
            <person name="Terry A."/>
            <person name="Salamov A."/>
            <person name="Shapiro H."/>
            <person name="Nishiyama T."/>
            <person name="Perroud P.-F."/>
            <person name="Lindquist E."/>
            <person name="Kamisugi Y."/>
            <person name="Tanahashi T."/>
            <person name="Sakakibara K."/>
            <person name="Fujita T."/>
            <person name="Oishi K."/>
            <person name="Shin-I T."/>
            <person name="Kuroki Y."/>
            <person name="Toyoda A."/>
            <person name="Suzuki Y."/>
            <person name="Hashimoto A."/>
            <person name="Yamaguchi K."/>
            <person name="Sugano A."/>
            <person name="Kohara Y."/>
            <person name="Fujiyama A."/>
            <person name="Anterola A."/>
            <person name="Aoki S."/>
            <person name="Ashton N."/>
            <person name="Barbazuk W.B."/>
            <person name="Barker E."/>
            <person name="Bennetzen J."/>
            <person name="Bezanilla M."/>
            <person name="Blankenship R."/>
            <person name="Cho S.H."/>
            <person name="Dutcher S."/>
            <person name="Estelle M."/>
            <person name="Fawcett J.A."/>
            <person name="Gundlach H."/>
            <person name="Hanada K."/>
            <person name="Heyl A."/>
            <person name="Hicks K.A."/>
            <person name="Hugh J."/>
            <person name="Lohr M."/>
            <person name="Mayer K."/>
            <person name="Melkozernov A."/>
            <person name="Murata T."/>
            <person name="Nelson D."/>
            <person name="Pils B."/>
            <person name="Prigge M."/>
            <person name="Reiss B."/>
            <person name="Renner T."/>
            <person name="Rombauts S."/>
            <person name="Rushton P."/>
            <person name="Sanderfoot A."/>
            <person name="Schween G."/>
            <person name="Shiu S.-H."/>
            <person name="Stueber K."/>
            <person name="Theodoulou F.L."/>
            <person name="Tu H."/>
            <person name="Van de Peer Y."/>
            <person name="Verrier P.J."/>
            <person name="Waters E."/>
            <person name="Wood A."/>
            <person name="Yang L."/>
            <person name="Cove D."/>
            <person name="Cuming A."/>
            <person name="Hasebe M."/>
            <person name="Lucas S."/>
            <person name="Mishler D.B."/>
            <person name="Reski R."/>
            <person name="Grigoriev I."/>
            <person name="Quatrano R.S."/>
            <person name="Boore J.L."/>
        </authorList>
    </citation>
    <scope>NUCLEOTIDE SEQUENCE [LARGE SCALE GENOMIC DNA]</scope>
    <source>
        <strain evidence="3 4">cv. Gransden 2004</strain>
    </source>
</reference>
<dbReference type="KEGG" id="ppp:112283082"/>
<protein>
    <recommendedName>
        <fullName evidence="1">F-box domain-containing protein</fullName>
    </recommendedName>
</protein>
<dbReference type="SUPFAM" id="SSF81383">
    <property type="entry name" value="F-box domain"/>
    <property type="match status" value="1"/>
</dbReference>
<evidence type="ECO:0000313" key="4">
    <source>
        <dbReference type="Proteomes" id="UP000006727"/>
    </source>
</evidence>
<dbReference type="Gramene" id="Pp3c6_15150V3.2">
    <property type="protein sequence ID" value="Pp3c6_15150V3.2"/>
    <property type="gene ID" value="Pp3c6_15150"/>
</dbReference>
<dbReference type="AlphaFoldDB" id="A0A2K1KFN0"/>
<reference evidence="3" key="3">
    <citation type="submission" date="2020-12" db="UniProtKB">
        <authorList>
            <consortium name="EnsemblPlants"/>
        </authorList>
    </citation>
    <scope>IDENTIFICATION</scope>
</reference>
<dbReference type="SUPFAM" id="SSF52047">
    <property type="entry name" value="RNI-like"/>
    <property type="match status" value="1"/>
</dbReference>
<dbReference type="EnsemblPlants" id="Pp3c6_15150V3.3">
    <property type="protein sequence ID" value="Pp3c6_15150V3.3"/>
    <property type="gene ID" value="Pp3c6_15150"/>
</dbReference>
<accession>A0A2K1KFN0</accession>
<dbReference type="Gene3D" id="3.80.10.10">
    <property type="entry name" value="Ribonuclease Inhibitor"/>
    <property type="match status" value="1"/>
</dbReference>
<feature type="domain" description="F-box" evidence="1">
    <location>
        <begin position="5"/>
        <end position="54"/>
    </location>
</feature>
<dbReference type="RefSeq" id="XP_024377141.1">
    <property type="nucleotide sequence ID" value="XM_024521373.2"/>
</dbReference>
<dbReference type="Gene3D" id="1.20.1280.50">
    <property type="match status" value="1"/>
</dbReference>
<dbReference type="InterPro" id="IPR001810">
    <property type="entry name" value="F-box_dom"/>
</dbReference>
<evidence type="ECO:0000259" key="1">
    <source>
        <dbReference type="PROSITE" id="PS50181"/>
    </source>
</evidence>
<dbReference type="Pfam" id="PF23622">
    <property type="entry name" value="LRR_At1g61320_AtMIF1"/>
    <property type="match status" value="1"/>
</dbReference>
<dbReference type="OMA" id="ENIMVVI"/>
<dbReference type="Gramene" id="Pp3c6_15150V3.4">
    <property type="protein sequence ID" value="Pp3c6_15150V3.4"/>
    <property type="gene ID" value="Pp3c6_15150"/>
</dbReference>
<dbReference type="PANTHER" id="PTHR34145:SF28">
    <property type="entry name" value="F-BOX DOMAIN-CONTAINING PROTEIN"/>
    <property type="match status" value="1"/>
</dbReference>
<dbReference type="Gramene" id="Pp3c6_15150V3.1">
    <property type="protein sequence ID" value="Pp3c6_15150V3.1"/>
    <property type="gene ID" value="Pp3c6_15150"/>
</dbReference>
<dbReference type="GeneID" id="112283082"/>
<dbReference type="EnsemblPlants" id="Pp3c6_15150V3.2">
    <property type="protein sequence ID" value="Pp3c6_15150V3.2"/>
    <property type="gene ID" value="Pp3c6_15150"/>
</dbReference>
<evidence type="ECO:0000313" key="2">
    <source>
        <dbReference type="EMBL" id="PNR52590.1"/>
    </source>
</evidence>
<dbReference type="InterPro" id="IPR055357">
    <property type="entry name" value="LRR_At1g61320_AtMIF1"/>
</dbReference>
<reference evidence="2 4" key="2">
    <citation type="journal article" date="2018" name="Plant J.">
        <title>The Physcomitrella patens chromosome-scale assembly reveals moss genome structure and evolution.</title>
        <authorList>
            <person name="Lang D."/>
            <person name="Ullrich K.K."/>
            <person name="Murat F."/>
            <person name="Fuchs J."/>
            <person name="Jenkins J."/>
            <person name="Haas F.B."/>
            <person name="Piednoel M."/>
            <person name="Gundlach H."/>
            <person name="Van Bel M."/>
            <person name="Meyberg R."/>
            <person name="Vives C."/>
            <person name="Morata J."/>
            <person name="Symeonidi A."/>
            <person name="Hiss M."/>
            <person name="Muchero W."/>
            <person name="Kamisugi Y."/>
            <person name="Saleh O."/>
            <person name="Blanc G."/>
            <person name="Decker E.L."/>
            <person name="van Gessel N."/>
            <person name="Grimwood J."/>
            <person name="Hayes R.D."/>
            <person name="Graham S.W."/>
            <person name="Gunter L.E."/>
            <person name="McDaniel S.F."/>
            <person name="Hoernstein S.N.W."/>
            <person name="Larsson A."/>
            <person name="Li F.W."/>
            <person name="Perroud P.F."/>
            <person name="Phillips J."/>
            <person name="Ranjan P."/>
            <person name="Rokshar D.S."/>
            <person name="Rothfels C.J."/>
            <person name="Schneider L."/>
            <person name="Shu S."/>
            <person name="Stevenson D.W."/>
            <person name="Thummler F."/>
            <person name="Tillich M."/>
            <person name="Villarreal Aguilar J.C."/>
            <person name="Widiez T."/>
            <person name="Wong G.K."/>
            <person name="Wymore A."/>
            <person name="Zhang Y."/>
            <person name="Zimmer A.D."/>
            <person name="Quatrano R.S."/>
            <person name="Mayer K.F.X."/>
            <person name="Goodstein D."/>
            <person name="Casacuberta J.M."/>
            <person name="Vandepoele K."/>
            <person name="Reski R."/>
            <person name="Cuming A.C."/>
            <person name="Tuskan G.A."/>
            <person name="Maumus F."/>
            <person name="Salse J."/>
            <person name="Schmutz J."/>
            <person name="Rensing S.A."/>
        </authorList>
    </citation>
    <scope>NUCLEOTIDE SEQUENCE [LARGE SCALE GENOMIC DNA]</scope>
    <source>
        <strain evidence="3 4">cv. Gransden 2004</strain>
    </source>
</reference>
<evidence type="ECO:0000313" key="3">
    <source>
        <dbReference type="EnsemblPlants" id="Pp3c6_15150V3.1"/>
    </source>
</evidence>
<dbReference type="EnsemblPlants" id="Pp3c6_15150V3.4">
    <property type="protein sequence ID" value="Pp3c6_15150V3.4"/>
    <property type="gene ID" value="Pp3c6_15150"/>
</dbReference>
<keyword evidence="4" id="KW-1185">Reference proteome</keyword>
<dbReference type="EMBL" id="ABEU02000006">
    <property type="protein sequence ID" value="PNR52590.1"/>
    <property type="molecule type" value="Genomic_DNA"/>
</dbReference>
<dbReference type="InterPro" id="IPR032675">
    <property type="entry name" value="LRR_dom_sf"/>
</dbReference>
<gene>
    <name evidence="3" type="primary">LOC112283082</name>
    <name evidence="2" type="ORF">PHYPA_008964</name>
</gene>
<name>A0A2K1KFN0_PHYPA</name>